<comment type="caution">
    <text evidence="3">The sequence shown here is derived from an EMBL/GenBank/DDBJ whole genome shotgun (WGS) entry which is preliminary data.</text>
</comment>
<keyword evidence="2" id="KW-0732">Signal</keyword>
<evidence type="ECO:0000313" key="4">
    <source>
        <dbReference type="Proteomes" id="UP001552299"/>
    </source>
</evidence>
<dbReference type="EMBL" id="JANQDX010000016">
    <property type="protein sequence ID" value="KAL0910213.1"/>
    <property type="molecule type" value="Genomic_DNA"/>
</dbReference>
<name>A0ABD0UJ34_DENTH</name>
<feature type="chain" id="PRO_5044816687" evidence="2">
    <location>
        <begin position="30"/>
        <end position="86"/>
    </location>
</feature>
<evidence type="ECO:0000313" key="3">
    <source>
        <dbReference type="EMBL" id="KAL0910213.1"/>
    </source>
</evidence>
<feature type="region of interest" description="Disordered" evidence="1">
    <location>
        <begin position="43"/>
        <end position="86"/>
    </location>
</feature>
<evidence type="ECO:0000256" key="2">
    <source>
        <dbReference type="SAM" id="SignalP"/>
    </source>
</evidence>
<keyword evidence="4" id="KW-1185">Reference proteome</keyword>
<accession>A0ABD0UJ34</accession>
<dbReference type="AlphaFoldDB" id="A0ABD0UJ34"/>
<feature type="signal peptide" evidence="2">
    <location>
        <begin position="1"/>
        <end position="29"/>
    </location>
</feature>
<protein>
    <submittedName>
        <fullName evidence="3">Uncharacterized protein</fullName>
    </submittedName>
</protein>
<organism evidence="3 4">
    <name type="scientific">Dendrobium thyrsiflorum</name>
    <name type="common">Pinecone-like raceme dendrobium</name>
    <name type="synonym">Orchid</name>
    <dbReference type="NCBI Taxonomy" id="117978"/>
    <lineage>
        <taxon>Eukaryota</taxon>
        <taxon>Viridiplantae</taxon>
        <taxon>Streptophyta</taxon>
        <taxon>Embryophyta</taxon>
        <taxon>Tracheophyta</taxon>
        <taxon>Spermatophyta</taxon>
        <taxon>Magnoliopsida</taxon>
        <taxon>Liliopsida</taxon>
        <taxon>Asparagales</taxon>
        <taxon>Orchidaceae</taxon>
        <taxon>Epidendroideae</taxon>
        <taxon>Malaxideae</taxon>
        <taxon>Dendrobiinae</taxon>
        <taxon>Dendrobium</taxon>
    </lineage>
</organism>
<gene>
    <name evidence="3" type="ORF">M5K25_021170</name>
</gene>
<sequence>MSHSFFIPTWILFFLIVSSLTIQFQFANGDIVEEKLGRRLGGRPAISPPAPATNPIRHFFPPMKAPGCGPDTPAAPPGRTNERKFK</sequence>
<evidence type="ECO:0000256" key="1">
    <source>
        <dbReference type="SAM" id="MobiDB-lite"/>
    </source>
</evidence>
<proteinExistence type="predicted"/>
<reference evidence="3 4" key="1">
    <citation type="journal article" date="2024" name="Plant Biotechnol. J.">
        <title>Dendrobium thyrsiflorum genome and its molecular insights into genes involved in important horticultural traits.</title>
        <authorList>
            <person name="Chen B."/>
            <person name="Wang J.Y."/>
            <person name="Zheng P.J."/>
            <person name="Li K.L."/>
            <person name="Liang Y.M."/>
            <person name="Chen X.F."/>
            <person name="Zhang C."/>
            <person name="Zhao X."/>
            <person name="He X."/>
            <person name="Zhang G.Q."/>
            <person name="Liu Z.J."/>
            <person name="Xu Q."/>
        </authorList>
    </citation>
    <scope>NUCLEOTIDE SEQUENCE [LARGE SCALE GENOMIC DNA]</scope>
    <source>
        <strain evidence="3">GZMU011</strain>
    </source>
</reference>
<dbReference type="Proteomes" id="UP001552299">
    <property type="component" value="Unassembled WGS sequence"/>
</dbReference>